<feature type="transmembrane region" description="Helical" evidence="13">
    <location>
        <begin position="36"/>
        <end position="53"/>
    </location>
</feature>
<dbReference type="InterPro" id="IPR043130">
    <property type="entry name" value="CDP-OH_PTrfase_TM_dom"/>
</dbReference>
<dbReference type="PANTHER" id="PTHR14269">
    <property type="entry name" value="CDP-DIACYLGLYCEROL--GLYCEROL-3-PHOSPHATE 3-PHOSPHATIDYLTRANSFERASE-RELATED"/>
    <property type="match status" value="1"/>
</dbReference>
<evidence type="ECO:0000256" key="10">
    <source>
        <dbReference type="ARBA" id="ARBA00023264"/>
    </source>
</evidence>
<dbReference type="GO" id="GO:0016020">
    <property type="term" value="C:membrane"/>
    <property type="evidence" value="ECO:0007669"/>
    <property type="project" value="UniProtKB-SubCell"/>
</dbReference>
<comment type="caution">
    <text evidence="15">The sequence shown here is derived from an EMBL/GenBank/DDBJ whole genome shotgun (WGS) entry which is preliminary data.</text>
</comment>
<organism evidence="15 16">
    <name type="scientific">PS1 clade bacterium</name>
    <dbReference type="NCBI Taxonomy" id="2175152"/>
    <lineage>
        <taxon>Bacteria</taxon>
        <taxon>Pseudomonadati</taxon>
        <taxon>Pseudomonadota</taxon>
        <taxon>Alphaproteobacteria</taxon>
        <taxon>PS1 clade</taxon>
    </lineage>
</organism>
<dbReference type="GO" id="GO:0016780">
    <property type="term" value="F:phosphotransferase activity, for other substituted phosphate groups"/>
    <property type="evidence" value="ECO:0007669"/>
    <property type="project" value="InterPro"/>
</dbReference>
<evidence type="ECO:0000256" key="11">
    <source>
        <dbReference type="RuleBase" id="RU003750"/>
    </source>
</evidence>
<dbReference type="InterPro" id="IPR050324">
    <property type="entry name" value="CDP-alcohol_PTase-I"/>
</dbReference>
<feature type="region of interest" description="Disordered" evidence="12">
    <location>
        <begin position="1"/>
        <end position="22"/>
    </location>
</feature>
<protein>
    <submittedName>
        <fullName evidence="15">Phosphatidylcholine/phosphatidylserine synthase</fullName>
    </submittedName>
</protein>
<evidence type="ECO:0000256" key="8">
    <source>
        <dbReference type="ARBA" id="ARBA00023136"/>
    </source>
</evidence>
<dbReference type="InterPro" id="IPR012616">
    <property type="entry name" value="CDP-OH_P_trans_C"/>
</dbReference>
<dbReference type="Proteomes" id="UP000785783">
    <property type="component" value="Unassembled WGS sequence"/>
</dbReference>
<evidence type="ECO:0000256" key="2">
    <source>
        <dbReference type="ARBA" id="ARBA00010441"/>
    </source>
</evidence>
<evidence type="ECO:0000256" key="9">
    <source>
        <dbReference type="ARBA" id="ARBA00023209"/>
    </source>
</evidence>
<feature type="domain" description="CDP-alcohol phosphatidyltransferase C-terminal" evidence="14">
    <location>
        <begin position="222"/>
        <end position="257"/>
    </location>
</feature>
<gene>
    <name evidence="15" type="ORF">ISQ19_02210</name>
</gene>
<evidence type="ECO:0000313" key="16">
    <source>
        <dbReference type="Proteomes" id="UP000785783"/>
    </source>
</evidence>
<evidence type="ECO:0000256" key="6">
    <source>
        <dbReference type="ARBA" id="ARBA00022989"/>
    </source>
</evidence>
<comment type="similarity">
    <text evidence="2 11">Belongs to the CDP-alcohol phosphatidyltransferase class-I family.</text>
</comment>
<keyword evidence="7" id="KW-0443">Lipid metabolism</keyword>
<dbReference type="Pfam" id="PF08009">
    <property type="entry name" value="CDP-OH_P_tran_2"/>
    <property type="match status" value="1"/>
</dbReference>
<dbReference type="InterPro" id="IPR000462">
    <property type="entry name" value="CDP-OH_P_trans"/>
</dbReference>
<dbReference type="InterPro" id="IPR048254">
    <property type="entry name" value="CDP_ALCOHOL_P_TRANSF_CS"/>
</dbReference>
<evidence type="ECO:0000256" key="4">
    <source>
        <dbReference type="ARBA" id="ARBA00022679"/>
    </source>
</evidence>
<evidence type="ECO:0000256" key="5">
    <source>
        <dbReference type="ARBA" id="ARBA00022692"/>
    </source>
</evidence>
<accession>A0A937L6G0</accession>
<dbReference type="Gene3D" id="1.20.120.1760">
    <property type="match status" value="1"/>
</dbReference>
<reference evidence="15" key="1">
    <citation type="submission" date="2020-10" db="EMBL/GenBank/DDBJ databases">
        <title>Microbiome of the Black Sea water column analyzed by genome centric metagenomics.</title>
        <authorList>
            <person name="Cabello-Yeves P.J."/>
            <person name="Callieri C."/>
            <person name="Picazo A."/>
            <person name="Mehrshad M."/>
            <person name="Haro-Moreno J.M."/>
            <person name="Roda-Garcia J."/>
            <person name="Dzembekova N."/>
            <person name="Slabakova V."/>
            <person name="Slabakova N."/>
            <person name="Moncheva S."/>
            <person name="Rodriguez-Valera F."/>
        </authorList>
    </citation>
    <scope>NUCLEOTIDE SEQUENCE</scope>
    <source>
        <strain evidence="15">BS307-5m-G5</strain>
    </source>
</reference>
<feature type="transmembrane region" description="Helical" evidence="13">
    <location>
        <begin position="156"/>
        <end position="176"/>
    </location>
</feature>
<keyword evidence="6 13" id="KW-1133">Transmembrane helix</keyword>
<evidence type="ECO:0000256" key="7">
    <source>
        <dbReference type="ARBA" id="ARBA00023098"/>
    </source>
</evidence>
<dbReference type="Pfam" id="PF01066">
    <property type="entry name" value="CDP-OH_P_transf"/>
    <property type="match status" value="1"/>
</dbReference>
<sequence length="269" mass="29706">MAEADDKQPQEAPPPQSRRARVTESIKIRQFPIRRIIPNMVTLAALCLGLTAVRQGLEGRFELAVMCIVIAGFLDAFDGRLARLLKAESPLGAQLDSLTDFVNFGIAPVLLIYLWALQSIGRLGWAVILVYSVCCALRLARFNVDMEEADRPAWKTKFFIGVPSPSAGGLVMTPIYLQVAGIVDLANYPIVILANTILVGLLMVSTLPTFSGKGLTHIRRDLVLPLMLFIGFTAVMLFTFPWLTLIAMAAAYYLMLPVSSFAYWHYKQA</sequence>
<evidence type="ECO:0000259" key="14">
    <source>
        <dbReference type="Pfam" id="PF08009"/>
    </source>
</evidence>
<comment type="subcellular location">
    <subcellularLocation>
        <location evidence="1">Membrane</location>
        <topology evidence="1">Multi-pass membrane protein</topology>
    </subcellularLocation>
</comment>
<keyword evidence="9" id="KW-0594">Phospholipid biosynthesis</keyword>
<name>A0A937L6G0_9PROT</name>
<dbReference type="AlphaFoldDB" id="A0A937L6G0"/>
<proteinExistence type="inferred from homology"/>
<evidence type="ECO:0000256" key="1">
    <source>
        <dbReference type="ARBA" id="ARBA00004141"/>
    </source>
</evidence>
<evidence type="ECO:0000256" key="3">
    <source>
        <dbReference type="ARBA" id="ARBA00022516"/>
    </source>
</evidence>
<feature type="transmembrane region" description="Helical" evidence="13">
    <location>
        <begin position="123"/>
        <end position="144"/>
    </location>
</feature>
<keyword evidence="4 11" id="KW-0808">Transferase</keyword>
<dbReference type="EMBL" id="JADHOK010000015">
    <property type="protein sequence ID" value="MBL6761490.1"/>
    <property type="molecule type" value="Genomic_DNA"/>
</dbReference>
<keyword evidence="10" id="KW-1208">Phospholipid metabolism</keyword>
<dbReference type="PROSITE" id="PS00379">
    <property type="entry name" value="CDP_ALCOHOL_P_TRANSF"/>
    <property type="match status" value="1"/>
</dbReference>
<dbReference type="GO" id="GO:0008654">
    <property type="term" value="P:phospholipid biosynthetic process"/>
    <property type="evidence" value="ECO:0007669"/>
    <property type="project" value="UniProtKB-KW"/>
</dbReference>
<dbReference type="PANTHER" id="PTHR14269:SF61">
    <property type="entry name" value="CDP-DIACYLGLYCEROL--SERINE O-PHOSPHATIDYLTRANSFERASE"/>
    <property type="match status" value="1"/>
</dbReference>
<keyword evidence="3" id="KW-0444">Lipid biosynthesis</keyword>
<keyword evidence="5 13" id="KW-0812">Transmembrane</keyword>
<feature type="transmembrane region" description="Helical" evidence="13">
    <location>
        <begin position="188"/>
        <end position="210"/>
    </location>
</feature>
<evidence type="ECO:0000256" key="13">
    <source>
        <dbReference type="SAM" id="Phobius"/>
    </source>
</evidence>
<feature type="transmembrane region" description="Helical" evidence="13">
    <location>
        <begin position="222"/>
        <end position="240"/>
    </location>
</feature>
<evidence type="ECO:0000256" key="12">
    <source>
        <dbReference type="SAM" id="MobiDB-lite"/>
    </source>
</evidence>
<keyword evidence="8 13" id="KW-0472">Membrane</keyword>
<evidence type="ECO:0000313" key="15">
    <source>
        <dbReference type="EMBL" id="MBL6761490.1"/>
    </source>
</evidence>